<dbReference type="PANTHER" id="PTHR43401">
    <property type="entry name" value="L-THREONINE 3-DEHYDROGENASE"/>
    <property type="match status" value="1"/>
</dbReference>
<evidence type="ECO:0000256" key="2">
    <source>
        <dbReference type="ARBA" id="ARBA00022723"/>
    </source>
</evidence>
<keyword evidence="9" id="KW-1185">Reference proteome</keyword>
<keyword evidence="3 5" id="KW-0862">Zinc</keyword>
<dbReference type="PROSITE" id="PS00059">
    <property type="entry name" value="ADH_ZINC"/>
    <property type="match status" value="1"/>
</dbReference>
<evidence type="ECO:0000256" key="5">
    <source>
        <dbReference type="RuleBase" id="RU361277"/>
    </source>
</evidence>
<reference evidence="8 9" key="1">
    <citation type="journal article" date="2023" name="Environ Microbiome">
        <title>A coral-associated actinobacterium mitigates coral bleaching under heat stress.</title>
        <authorList>
            <person name="Li J."/>
            <person name="Zou Y."/>
            <person name="Li Q."/>
            <person name="Zhang J."/>
            <person name="Bourne D.G."/>
            <person name="Lyu Y."/>
            <person name="Liu C."/>
            <person name="Zhang S."/>
        </authorList>
    </citation>
    <scope>NUCLEOTIDE SEQUENCE [LARGE SCALE GENOMIC DNA]</scope>
    <source>
        <strain evidence="8 9">SCSIO 13291</strain>
    </source>
</reference>
<name>A0ABZ3C3B1_9ACTN</name>
<organism evidence="8 9">
    <name type="scientific">Propioniciclava soli</name>
    <dbReference type="NCBI Taxonomy" id="2775081"/>
    <lineage>
        <taxon>Bacteria</taxon>
        <taxon>Bacillati</taxon>
        <taxon>Actinomycetota</taxon>
        <taxon>Actinomycetes</taxon>
        <taxon>Propionibacteriales</taxon>
        <taxon>Propionibacteriaceae</taxon>
        <taxon>Propioniciclava</taxon>
    </lineage>
</organism>
<keyword evidence="6" id="KW-0812">Transmembrane</keyword>
<dbReference type="InterPro" id="IPR011032">
    <property type="entry name" value="GroES-like_sf"/>
</dbReference>
<accession>A0ABZ3C3B1</accession>
<keyword evidence="2 5" id="KW-0479">Metal-binding</keyword>
<evidence type="ECO:0000259" key="7">
    <source>
        <dbReference type="SMART" id="SM00829"/>
    </source>
</evidence>
<dbReference type="SUPFAM" id="SSF50129">
    <property type="entry name" value="GroES-like"/>
    <property type="match status" value="1"/>
</dbReference>
<feature type="domain" description="Enoyl reductase (ER)" evidence="7">
    <location>
        <begin position="10"/>
        <end position="340"/>
    </location>
</feature>
<keyword evidence="6" id="KW-0472">Membrane</keyword>
<dbReference type="InterPro" id="IPR020843">
    <property type="entry name" value="ER"/>
</dbReference>
<evidence type="ECO:0000313" key="9">
    <source>
        <dbReference type="Proteomes" id="UP001434337"/>
    </source>
</evidence>
<proteinExistence type="inferred from homology"/>
<dbReference type="Pfam" id="PF00107">
    <property type="entry name" value="ADH_zinc_N"/>
    <property type="match status" value="1"/>
</dbReference>
<dbReference type="EMBL" id="CP115965">
    <property type="protein sequence ID" value="WZW97063.1"/>
    <property type="molecule type" value="Genomic_DNA"/>
</dbReference>
<keyword evidence="6" id="KW-1133">Transmembrane helix</keyword>
<evidence type="ECO:0000313" key="8">
    <source>
        <dbReference type="EMBL" id="WZW97063.1"/>
    </source>
</evidence>
<dbReference type="RefSeq" id="WP_342371633.1">
    <property type="nucleotide sequence ID" value="NZ_CP115965.1"/>
</dbReference>
<evidence type="ECO:0000256" key="6">
    <source>
        <dbReference type="SAM" id="Phobius"/>
    </source>
</evidence>
<evidence type="ECO:0000256" key="3">
    <source>
        <dbReference type="ARBA" id="ARBA00022833"/>
    </source>
</evidence>
<evidence type="ECO:0000256" key="4">
    <source>
        <dbReference type="ARBA" id="ARBA00023002"/>
    </source>
</evidence>
<dbReference type="SUPFAM" id="SSF51735">
    <property type="entry name" value="NAD(P)-binding Rossmann-fold domains"/>
    <property type="match status" value="1"/>
</dbReference>
<dbReference type="Gene3D" id="3.90.180.10">
    <property type="entry name" value="Medium-chain alcohol dehydrogenases, catalytic domain"/>
    <property type="match status" value="1"/>
</dbReference>
<dbReference type="InterPro" id="IPR036291">
    <property type="entry name" value="NAD(P)-bd_dom_sf"/>
</dbReference>
<dbReference type="Proteomes" id="UP001434337">
    <property type="component" value="Chromosome"/>
</dbReference>
<dbReference type="InterPro" id="IPR002328">
    <property type="entry name" value="ADH_Zn_CS"/>
</dbReference>
<keyword evidence="4" id="KW-0560">Oxidoreductase</keyword>
<comment type="similarity">
    <text evidence="5">Belongs to the zinc-containing alcohol dehydrogenase family.</text>
</comment>
<dbReference type="Pfam" id="PF08240">
    <property type="entry name" value="ADH_N"/>
    <property type="match status" value="1"/>
</dbReference>
<sequence length="344" mass="34898">MRALTYDRFGGSIIVSDIAEPTPPPRGVVVAVEAAGLCRSDWHGWQGHDADIAAFPHVPGHEFAGRIAALGDGVTGFALGERVTAPFVQACGDCPTCAAGDGQVCPHQRQPGFSDPGCFAERVVVHAAETNLVRLPDAVGVREAAGLGCRVATAFRGVVHRGRVCPGEWLLVIGCGGVGLAAVAIGVAAGARVVAVDVADASRTRARELGAEITLSPAELACAPELTGGGAHVGVDALGSPEALAGSLASLRRRGRHVQIGLLPDATTPVPMGPVIARELDVLGSHGMAASAYAELLAWVADGRLDLGALVAPGEPLTLAEAAAALPRLGNAASRGVVLVDPRR</sequence>
<dbReference type="InterPro" id="IPR013149">
    <property type="entry name" value="ADH-like_C"/>
</dbReference>
<feature type="transmembrane region" description="Helical" evidence="6">
    <location>
        <begin position="169"/>
        <end position="195"/>
    </location>
</feature>
<gene>
    <name evidence="8" type="ORF">PCC79_09000</name>
</gene>
<dbReference type="InterPro" id="IPR013154">
    <property type="entry name" value="ADH-like_N"/>
</dbReference>
<dbReference type="InterPro" id="IPR050129">
    <property type="entry name" value="Zn_alcohol_dh"/>
</dbReference>
<dbReference type="PANTHER" id="PTHR43401:SF5">
    <property type="entry name" value="ALCOHOL DEHYDROGENASE-RELATED"/>
    <property type="match status" value="1"/>
</dbReference>
<protein>
    <submittedName>
        <fullName evidence="8">Alcohol dehydrogenase catalytic domain-containing protein</fullName>
    </submittedName>
</protein>
<comment type="cofactor">
    <cofactor evidence="1 5">
        <name>Zn(2+)</name>
        <dbReference type="ChEBI" id="CHEBI:29105"/>
    </cofactor>
</comment>
<evidence type="ECO:0000256" key="1">
    <source>
        <dbReference type="ARBA" id="ARBA00001947"/>
    </source>
</evidence>
<dbReference type="SMART" id="SM00829">
    <property type="entry name" value="PKS_ER"/>
    <property type="match status" value="1"/>
</dbReference>